<evidence type="ECO:0000313" key="2">
    <source>
        <dbReference type="Proteomes" id="UP001242368"/>
    </source>
</evidence>
<proteinExistence type="predicted"/>
<organism evidence="1 2">
    <name type="scientific">Paenimyroides ceti</name>
    <dbReference type="NCBI Taxonomy" id="395087"/>
    <lineage>
        <taxon>Bacteria</taxon>
        <taxon>Pseudomonadati</taxon>
        <taxon>Bacteroidota</taxon>
        <taxon>Flavobacteriia</taxon>
        <taxon>Flavobacteriales</taxon>
        <taxon>Flavobacteriaceae</taxon>
        <taxon>Paenimyroides</taxon>
    </lineage>
</organism>
<reference evidence="2" key="1">
    <citation type="journal article" date="2019" name="Int. J. Syst. Evol. Microbiol.">
        <title>The Global Catalogue of Microorganisms (GCM) 10K type strain sequencing project: providing services to taxonomists for standard genome sequencing and annotation.</title>
        <authorList>
            <consortium name="The Broad Institute Genomics Platform"/>
            <consortium name="The Broad Institute Genome Sequencing Center for Infectious Disease"/>
            <person name="Wu L."/>
            <person name="Ma J."/>
        </authorList>
    </citation>
    <scope>NUCLEOTIDE SEQUENCE [LARGE SCALE GENOMIC DNA]</scope>
    <source>
        <strain evidence="2">CECT 7184</strain>
    </source>
</reference>
<dbReference type="Proteomes" id="UP001242368">
    <property type="component" value="Unassembled WGS sequence"/>
</dbReference>
<keyword evidence="2" id="KW-1185">Reference proteome</keyword>
<dbReference type="RefSeq" id="WP_290364356.1">
    <property type="nucleotide sequence ID" value="NZ_JAUFQU010000001.1"/>
</dbReference>
<accession>A0ABT8CVG0</accession>
<name>A0ABT8CVG0_9FLAO</name>
<sequence>MFRWLLFGIVFFSFSCMLAQETKSLYRSKTIPAQETNIIIDSVALNSGYFNLTDFYGNKIDSTLYTIDFSKGILTLLQPVNDSLKLDYLVYPDFLTQTYSLYNTNRVVSNEAGQHLFVIPEKKQSTFVPFDGLVTDGSITRGITVGNNQNLVTNSNLDLQITGKLSDDVSIRASIQDSNVPLQNGGYSQKMDEFDQIFIELFSKNWSIKAGDLFIENRKSSFLNFNKKVQGISTKFILNGKDSKTEIEAAAALVRGQYAKSEFTGQEGNQGPYKLKGSNEELYILIISGSENVYVNGRLLTRGENNDYVIDYNSGEIRFTSLFPITADMRIAIEYQYTDRNYTRFLGYGGITHQTKKWNFGGYVYTETDIKNQPLQQNLSKEQVNILKEAGNDPSKMMAPSAYEDTFSENKVLYKKVTNNGFEYFEYSNNPQDTLYMVNFSVVGNNQGNYVLASSAGIGKIFEFVEPVGGIPQGNYEPVIRLIAPTKTTMATVMAKYNPDEKTLIDTEIGFSNNDQNLFSPYDDQNNKGWAGRLNARKRILSTKWKVDAFTNLQFVHQNFRTLERLYSIEFDRDWSLDEQLGNQSLLTLGLIAKPNENSTFTYQLDKLEYSQSYHGLKNVLTGNFVKNNFTLTTNSSILRAKSNINTTQFVRSNTRAVYKKDKRWVGAVIDLEDYQIKNNETNLFQGLSQKYFQTDVFVGKGDSASMYVEIGYQFRTNDSLQNERLQRTTQANSFYVKSQLFKTQKSDLNVYANYRILDYKYGDTPTENTLNSRIAYNDRYFKDFLQLSTLYETTSGAIAQQEFTYIEVEPGLGTHMWIDYNNNGIQELEEFEIALYPDQAKYVRMFLPNQIYVKTHQNKFTQMVNFNFSSWQNTTGIRKFMSQFHNQTTYLIDRNILREGNSIPLNPFDNSTEDLVAINSNFRNNFYFNRGKQRYSTTYSYIENRTKNLLNFGSLETRIKTHQLVFNHLVQKTWLYQLTAKTDQVITLSENYESKNYRLMNYTLNPKVSYLFSTNASLDFFYEFKDKRNQQESFEVLVQHRLGTSFTYNTNKKFSMNGEFSFYENKFTGNALSAVAFQMLEGLQPGRNMTWRFLLQHNITKYLDANISYQGRTSETSKAIHTGSIQLRAFF</sequence>
<protein>
    <submittedName>
        <fullName evidence="1">Uncharacterized protein</fullName>
    </submittedName>
</protein>
<dbReference type="EMBL" id="JAUFQU010000001">
    <property type="protein sequence ID" value="MDN3708493.1"/>
    <property type="molecule type" value="Genomic_DNA"/>
</dbReference>
<evidence type="ECO:0000313" key="1">
    <source>
        <dbReference type="EMBL" id="MDN3708493.1"/>
    </source>
</evidence>
<gene>
    <name evidence="1" type="ORF">QW060_15435</name>
</gene>
<comment type="caution">
    <text evidence="1">The sequence shown here is derived from an EMBL/GenBank/DDBJ whole genome shotgun (WGS) entry which is preliminary data.</text>
</comment>
<dbReference type="PROSITE" id="PS51257">
    <property type="entry name" value="PROKAR_LIPOPROTEIN"/>
    <property type="match status" value="1"/>
</dbReference>